<proteinExistence type="predicted"/>
<evidence type="ECO:0000313" key="1">
    <source>
        <dbReference type="EMBL" id="JAD60869.1"/>
    </source>
</evidence>
<sequence length="42" mass="5020">MWCCRLDYHTSLNVVGLQWCFPKSNHKFQGYAPQAKKYRASR</sequence>
<dbReference type="EMBL" id="GBRH01237026">
    <property type="protein sequence ID" value="JAD60869.1"/>
    <property type="molecule type" value="Transcribed_RNA"/>
</dbReference>
<reference evidence="1" key="2">
    <citation type="journal article" date="2015" name="Data Brief">
        <title>Shoot transcriptome of the giant reed, Arundo donax.</title>
        <authorList>
            <person name="Barrero R.A."/>
            <person name="Guerrero F.D."/>
            <person name="Moolhuijzen P."/>
            <person name="Goolsby J.A."/>
            <person name="Tidwell J."/>
            <person name="Bellgard S.E."/>
            <person name="Bellgard M.I."/>
        </authorList>
    </citation>
    <scope>NUCLEOTIDE SEQUENCE</scope>
    <source>
        <tissue evidence="1">Shoot tissue taken approximately 20 cm above the soil surface</tissue>
    </source>
</reference>
<name>A0A0A9BA59_ARUDO</name>
<organism evidence="1">
    <name type="scientific">Arundo donax</name>
    <name type="common">Giant reed</name>
    <name type="synonym">Donax arundinaceus</name>
    <dbReference type="NCBI Taxonomy" id="35708"/>
    <lineage>
        <taxon>Eukaryota</taxon>
        <taxon>Viridiplantae</taxon>
        <taxon>Streptophyta</taxon>
        <taxon>Embryophyta</taxon>
        <taxon>Tracheophyta</taxon>
        <taxon>Spermatophyta</taxon>
        <taxon>Magnoliopsida</taxon>
        <taxon>Liliopsida</taxon>
        <taxon>Poales</taxon>
        <taxon>Poaceae</taxon>
        <taxon>PACMAD clade</taxon>
        <taxon>Arundinoideae</taxon>
        <taxon>Arundineae</taxon>
        <taxon>Arundo</taxon>
    </lineage>
</organism>
<accession>A0A0A9BA59</accession>
<dbReference type="AlphaFoldDB" id="A0A0A9BA59"/>
<reference evidence="1" key="1">
    <citation type="submission" date="2014-09" db="EMBL/GenBank/DDBJ databases">
        <authorList>
            <person name="Magalhaes I.L.F."/>
            <person name="Oliveira U."/>
            <person name="Santos F.R."/>
            <person name="Vidigal T.H.D.A."/>
            <person name="Brescovit A.D."/>
            <person name="Santos A.J."/>
        </authorList>
    </citation>
    <scope>NUCLEOTIDE SEQUENCE</scope>
    <source>
        <tissue evidence="1">Shoot tissue taken approximately 20 cm above the soil surface</tissue>
    </source>
</reference>
<protein>
    <submittedName>
        <fullName evidence="1">Uncharacterized protein</fullName>
    </submittedName>
</protein>